<dbReference type="AlphaFoldDB" id="A0A5S4ET09"/>
<feature type="compositionally biased region" description="Basic and acidic residues" evidence="1">
    <location>
        <begin position="103"/>
        <end position="113"/>
    </location>
</feature>
<evidence type="ECO:0000313" key="3">
    <source>
        <dbReference type="Proteomes" id="UP000306324"/>
    </source>
</evidence>
<keyword evidence="3" id="KW-1185">Reference proteome</keyword>
<dbReference type="Proteomes" id="UP000306324">
    <property type="component" value="Unassembled WGS sequence"/>
</dbReference>
<gene>
    <name evidence="2" type="ORF">ACCUM_1162</name>
</gene>
<comment type="caution">
    <text evidence="2">The sequence shown here is derived from an EMBL/GenBank/DDBJ whole genome shotgun (WGS) entry which is preliminary data.</text>
</comment>
<evidence type="ECO:0000313" key="2">
    <source>
        <dbReference type="EMBL" id="TMQ78622.1"/>
    </source>
</evidence>
<organism evidence="2 3">
    <name type="scientific">Candidatus Accumulibacter phosphatis</name>
    <dbReference type="NCBI Taxonomy" id="327160"/>
    <lineage>
        <taxon>Bacteria</taxon>
        <taxon>Pseudomonadati</taxon>
        <taxon>Pseudomonadota</taxon>
        <taxon>Betaproteobacteria</taxon>
        <taxon>Candidatus Accumulibacter</taxon>
    </lineage>
</organism>
<proteinExistence type="predicted"/>
<dbReference type="RefSeq" id="WP_046536526.1">
    <property type="nucleotide sequence ID" value="NZ_SWAD01000005.1"/>
</dbReference>
<feature type="region of interest" description="Disordered" evidence="1">
    <location>
        <begin position="78"/>
        <end position="136"/>
    </location>
</feature>
<accession>A0A5S4ET09</accession>
<name>A0A5S4ET09_9PROT</name>
<dbReference type="EMBL" id="SWAD01000005">
    <property type="protein sequence ID" value="TMQ78622.1"/>
    <property type="molecule type" value="Genomic_DNA"/>
</dbReference>
<protein>
    <submittedName>
        <fullName evidence="2">Uncharacterized protein</fullName>
    </submittedName>
</protein>
<sequence length="198" mass="21012">MKSALASLFQRLMIVGTTLLLVNSVAAASFLPSSARVDKGLTLYLPSPVKAAAIPSGTHMADDRANFLGQLSPLASEPVSTQINRESVPFDSKPGQGDDNATDEQRLHTRQSDIEPSQADYSTPAPGHIDSSHAEYGGLHNTLDITMQHQVIWDSGQDGESSSATALAIVVLLLGGLGYAQLQGRPGKPQKRRPLFPA</sequence>
<evidence type="ECO:0000256" key="1">
    <source>
        <dbReference type="SAM" id="MobiDB-lite"/>
    </source>
</evidence>
<reference evidence="2 3" key="1">
    <citation type="submission" date="2019-04" db="EMBL/GenBank/DDBJ databases">
        <title>A novel phosphate-accumulating bacterium identified in bioreactor for phosphate removal from wastewater.</title>
        <authorList>
            <person name="Kotlyarov R.Y."/>
            <person name="Beletsky A.V."/>
            <person name="Kallistova A.Y."/>
            <person name="Dorofeev A.G."/>
            <person name="Nikolaev Y.Y."/>
            <person name="Pimenov N.V."/>
            <person name="Ravin N.V."/>
            <person name="Mardanov A.V."/>
        </authorList>
    </citation>
    <scope>NUCLEOTIDE SEQUENCE [LARGE SCALE GENOMIC DNA]</scope>
    <source>
        <strain evidence="2 3">Bin19</strain>
    </source>
</reference>